<organism evidence="3 4">
    <name type="scientific">Nonomuraea cypriaca</name>
    <dbReference type="NCBI Taxonomy" id="1187855"/>
    <lineage>
        <taxon>Bacteria</taxon>
        <taxon>Bacillati</taxon>
        <taxon>Actinomycetota</taxon>
        <taxon>Actinomycetes</taxon>
        <taxon>Streptosporangiales</taxon>
        <taxon>Streptosporangiaceae</taxon>
        <taxon>Nonomuraea</taxon>
    </lineage>
</organism>
<protein>
    <submittedName>
        <fullName evidence="3">ATP-binding protein</fullName>
    </submittedName>
</protein>
<dbReference type="RefSeq" id="WP_195893787.1">
    <property type="nucleotide sequence ID" value="NZ_JADOGI010000006.1"/>
</dbReference>
<evidence type="ECO:0000313" key="3">
    <source>
        <dbReference type="EMBL" id="MBF8184794.1"/>
    </source>
</evidence>
<dbReference type="PANTHER" id="PTHR35526:SF3">
    <property type="entry name" value="ANTI-SIGMA-F FACTOR RSBW"/>
    <property type="match status" value="1"/>
</dbReference>
<dbReference type="Proteomes" id="UP000605361">
    <property type="component" value="Unassembled WGS sequence"/>
</dbReference>
<sequence length="177" mass="19356">MSKLLRAPVASEEDTVIYVPSPRVDLHELGAFRLALSDRAPYLAREAITERLTAEHPALEIVTLAASELVTNAVRYSNVSSSGDDADAITLELSQAPNYLRLAVTDPGSVCTVPTNIPPQTANLYSEHGRGLAIVERLSRGRWGSHQKPPRGLRLVWCHLDRQPTPAQLEELFSAPV</sequence>
<accession>A0A931A4T7</accession>
<dbReference type="InterPro" id="IPR003594">
    <property type="entry name" value="HATPase_dom"/>
</dbReference>
<evidence type="ECO:0000256" key="1">
    <source>
        <dbReference type="ARBA" id="ARBA00022527"/>
    </source>
</evidence>
<reference evidence="3" key="1">
    <citation type="submission" date="2020-11" db="EMBL/GenBank/DDBJ databases">
        <title>Whole-genome analyses of Nonomuraea sp. K274.</title>
        <authorList>
            <person name="Veyisoglu A."/>
        </authorList>
    </citation>
    <scope>NUCLEOTIDE SEQUENCE</scope>
    <source>
        <strain evidence="3">K274</strain>
    </source>
</reference>
<dbReference type="GO" id="GO:0004674">
    <property type="term" value="F:protein serine/threonine kinase activity"/>
    <property type="evidence" value="ECO:0007669"/>
    <property type="project" value="UniProtKB-KW"/>
</dbReference>
<gene>
    <name evidence="3" type="ORF">ITP53_03360</name>
</gene>
<dbReference type="InterPro" id="IPR036890">
    <property type="entry name" value="HATPase_C_sf"/>
</dbReference>
<keyword evidence="3" id="KW-0067">ATP-binding</keyword>
<dbReference type="GO" id="GO:0005524">
    <property type="term" value="F:ATP binding"/>
    <property type="evidence" value="ECO:0007669"/>
    <property type="project" value="UniProtKB-KW"/>
</dbReference>
<keyword evidence="4" id="KW-1185">Reference proteome</keyword>
<name>A0A931A4T7_9ACTN</name>
<dbReference type="EMBL" id="JADOGI010000006">
    <property type="protein sequence ID" value="MBF8184794.1"/>
    <property type="molecule type" value="Genomic_DNA"/>
</dbReference>
<proteinExistence type="predicted"/>
<evidence type="ECO:0000313" key="4">
    <source>
        <dbReference type="Proteomes" id="UP000605361"/>
    </source>
</evidence>
<keyword evidence="1" id="KW-0723">Serine/threonine-protein kinase</keyword>
<comment type="caution">
    <text evidence="3">The sequence shown here is derived from an EMBL/GenBank/DDBJ whole genome shotgun (WGS) entry which is preliminary data.</text>
</comment>
<keyword evidence="1" id="KW-0418">Kinase</keyword>
<dbReference type="CDD" id="cd16936">
    <property type="entry name" value="HATPase_RsbW-like"/>
    <property type="match status" value="1"/>
</dbReference>
<dbReference type="Gene3D" id="3.30.565.10">
    <property type="entry name" value="Histidine kinase-like ATPase, C-terminal domain"/>
    <property type="match status" value="1"/>
</dbReference>
<dbReference type="AlphaFoldDB" id="A0A931A4T7"/>
<evidence type="ECO:0000259" key="2">
    <source>
        <dbReference type="Pfam" id="PF13581"/>
    </source>
</evidence>
<keyword evidence="1" id="KW-0808">Transferase</keyword>
<dbReference type="PANTHER" id="PTHR35526">
    <property type="entry name" value="ANTI-SIGMA-F FACTOR RSBW-RELATED"/>
    <property type="match status" value="1"/>
</dbReference>
<keyword evidence="3" id="KW-0547">Nucleotide-binding</keyword>
<dbReference type="Pfam" id="PF13581">
    <property type="entry name" value="HATPase_c_2"/>
    <property type="match status" value="1"/>
</dbReference>
<dbReference type="SUPFAM" id="SSF55874">
    <property type="entry name" value="ATPase domain of HSP90 chaperone/DNA topoisomerase II/histidine kinase"/>
    <property type="match status" value="1"/>
</dbReference>
<dbReference type="InterPro" id="IPR050267">
    <property type="entry name" value="Anti-sigma-factor_SerPK"/>
</dbReference>
<feature type="domain" description="Histidine kinase/HSP90-like ATPase" evidence="2">
    <location>
        <begin position="47"/>
        <end position="139"/>
    </location>
</feature>